<comment type="caution">
    <text evidence="3">The sequence shown here is derived from an EMBL/GenBank/DDBJ whole genome shotgun (WGS) entry which is preliminary data.</text>
</comment>
<dbReference type="PANTHER" id="PTHR35535:SF2">
    <property type="entry name" value="DUF306 DOMAIN-CONTAINING PROTEIN"/>
    <property type="match status" value="1"/>
</dbReference>
<dbReference type="InterPro" id="IPR053147">
    <property type="entry name" value="Hsp_HslJ-like"/>
</dbReference>
<dbReference type="InterPro" id="IPR039366">
    <property type="entry name" value="Pilotin"/>
</dbReference>
<sequence length="261" mass="28185">MFIRRRILLNAIALLASAVIGTNALAQQKEKTMLTISGELAYLVRMALPKDSVAIVVLRNAMASDDEPPLAETRIALNGKQVPIAFSLSVEKQKLPPEKAYNFYAAIHDGEKQRWSSEAVLIDPEQGEIDLGTLFLVPAGTASRLTRATMDAIIDTEWVVEDIDGRGIIDSSRVSLTFAGNGSVSGRASCNSYSANWTEENGKLTLGPAATTKMACAEALMDQEQKFLSILTDLKLYATTPEGALVLQTIDGRKLRAFPAG</sequence>
<dbReference type="Pfam" id="PF09619">
    <property type="entry name" value="YscW"/>
    <property type="match status" value="1"/>
</dbReference>
<evidence type="ECO:0000313" key="4">
    <source>
        <dbReference type="Proteomes" id="UP001596107"/>
    </source>
</evidence>
<dbReference type="RefSeq" id="WP_223020981.1">
    <property type="nucleotide sequence ID" value="NZ_CP078143.1"/>
</dbReference>
<dbReference type="InterPro" id="IPR005184">
    <property type="entry name" value="DUF306_Meta_HslJ"/>
</dbReference>
<evidence type="ECO:0000256" key="1">
    <source>
        <dbReference type="SAM" id="SignalP"/>
    </source>
</evidence>
<organism evidence="3 4">
    <name type="scientific">Nitratireductor kimnyeongensis</name>
    <dbReference type="NCBI Taxonomy" id="430679"/>
    <lineage>
        <taxon>Bacteria</taxon>
        <taxon>Pseudomonadati</taxon>
        <taxon>Pseudomonadota</taxon>
        <taxon>Alphaproteobacteria</taxon>
        <taxon>Hyphomicrobiales</taxon>
        <taxon>Phyllobacteriaceae</taxon>
        <taxon>Nitratireductor</taxon>
    </lineage>
</organism>
<dbReference type="InterPro" id="IPR038670">
    <property type="entry name" value="HslJ-like_sf"/>
</dbReference>
<evidence type="ECO:0000313" key="3">
    <source>
        <dbReference type="EMBL" id="MFC5585746.1"/>
    </source>
</evidence>
<feature type="domain" description="DUF306" evidence="2">
    <location>
        <begin position="153"/>
        <end position="258"/>
    </location>
</feature>
<dbReference type="EMBL" id="JBHSNB010000002">
    <property type="protein sequence ID" value="MFC5585746.1"/>
    <property type="molecule type" value="Genomic_DNA"/>
</dbReference>
<evidence type="ECO:0000259" key="2">
    <source>
        <dbReference type="Pfam" id="PF03724"/>
    </source>
</evidence>
<dbReference type="PANTHER" id="PTHR35535">
    <property type="entry name" value="HEAT SHOCK PROTEIN HSLJ"/>
    <property type="match status" value="1"/>
</dbReference>
<feature type="chain" id="PRO_5046281243" evidence="1">
    <location>
        <begin position="27"/>
        <end position="261"/>
    </location>
</feature>
<proteinExistence type="predicted"/>
<reference evidence="4" key="1">
    <citation type="journal article" date="2019" name="Int. J. Syst. Evol. Microbiol.">
        <title>The Global Catalogue of Microorganisms (GCM) 10K type strain sequencing project: providing services to taxonomists for standard genome sequencing and annotation.</title>
        <authorList>
            <consortium name="The Broad Institute Genomics Platform"/>
            <consortium name="The Broad Institute Genome Sequencing Center for Infectious Disease"/>
            <person name="Wu L."/>
            <person name="Ma J."/>
        </authorList>
    </citation>
    <scope>NUCLEOTIDE SEQUENCE [LARGE SCALE GENOMIC DNA]</scope>
    <source>
        <strain evidence="4">JCM 3366</strain>
    </source>
</reference>
<dbReference type="Gene3D" id="2.40.128.270">
    <property type="match status" value="1"/>
</dbReference>
<protein>
    <submittedName>
        <fullName evidence="3">META domain-containing protein</fullName>
    </submittedName>
</protein>
<feature type="signal peptide" evidence="1">
    <location>
        <begin position="1"/>
        <end position="26"/>
    </location>
</feature>
<gene>
    <name evidence="3" type="ORF">ACFPOD_11535</name>
</gene>
<keyword evidence="1" id="KW-0732">Signal</keyword>
<accession>A0ABW0T8J5</accession>
<dbReference type="Proteomes" id="UP001596107">
    <property type="component" value="Unassembled WGS sequence"/>
</dbReference>
<keyword evidence="4" id="KW-1185">Reference proteome</keyword>
<name>A0ABW0T8J5_9HYPH</name>
<dbReference type="Pfam" id="PF03724">
    <property type="entry name" value="META"/>
    <property type="match status" value="1"/>
</dbReference>